<dbReference type="eggNOG" id="ENOG502S072">
    <property type="taxonomic scope" value="Eukaryota"/>
</dbReference>
<dbReference type="InterPro" id="IPR011009">
    <property type="entry name" value="Kinase-like_dom_sf"/>
</dbReference>
<dbReference type="OMA" id="HPRGWNT"/>
<dbReference type="Pfam" id="PF02958">
    <property type="entry name" value="EcKL"/>
    <property type="match status" value="1"/>
</dbReference>
<dbReference type="OrthoDB" id="411145at2759"/>
<dbReference type="PANTHER" id="PTHR23020:SF41">
    <property type="entry name" value="AMINOGLYCOSIDE PHOSPHOTRANSFERASE DOMAIN-CONTAINING PROTEIN"/>
    <property type="match status" value="1"/>
</dbReference>
<organism evidence="1 2">
    <name type="scientific">Dothistroma septosporum (strain NZE10 / CBS 128990)</name>
    <name type="common">Red band needle blight fungus</name>
    <name type="synonym">Mycosphaerella pini</name>
    <dbReference type="NCBI Taxonomy" id="675120"/>
    <lineage>
        <taxon>Eukaryota</taxon>
        <taxon>Fungi</taxon>
        <taxon>Dikarya</taxon>
        <taxon>Ascomycota</taxon>
        <taxon>Pezizomycotina</taxon>
        <taxon>Dothideomycetes</taxon>
        <taxon>Dothideomycetidae</taxon>
        <taxon>Mycosphaerellales</taxon>
        <taxon>Mycosphaerellaceae</taxon>
        <taxon>Dothistroma</taxon>
    </lineage>
</organism>
<gene>
    <name evidence="1" type="ORF">DOTSEDRAFT_85793</name>
</gene>
<dbReference type="AlphaFoldDB" id="N1PYG1"/>
<dbReference type="SUPFAM" id="SSF56112">
    <property type="entry name" value="Protein kinase-like (PK-like)"/>
    <property type="match status" value="1"/>
</dbReference>
<dbReference type="PANTHER" id="PTHR23020">
    <property type="entry name" value="UNCHARACTERIZED NUCLEAR HORMONE RECEPTOR-RELATED"/>
    <property type="match status" value="1"/>
</dbReference>
<sequence>MRSTDDIESTVNDLLKSKNMRVVSVKPLQSLWAGYGQIVRVKVLPPQPLILKLVTPPTDASKAQDEGHLRKVISYQVEQHFYAHLAPSMPPDLAVSECLASINEQSQGGTTIAMVLTDLKESFPEAGEQRGELSEIQVNSAIKWLATFHGFWWSRRDELRHGILRKPPLEEAATLAQGDARSGGIWLNGGYTYLATRRKEFQALCHDGHSEWSDLLCEPATSSGESIAELVARVLSPSVDCNARCPLSNYETLIHGDVKSENLFTTTSGDAVAFYDFQYIGLGLGVCDLAKLLTCSVPLEVLQNADDGHHRHMYQGERALLEGYHKILRQTAGKDYPWDLFEQHWDTALVDWLRFQASWGFWGNTDWLEARVRCILKDERWKAWVLEAAGR</sequence>
<evidence type="ECO:0000313" key="1">
    <source>
        <dbReference type="EMBL" id="EME47264.1"/>
    </source>
</evidence>
<dbReference type="Gene3D" id="3.90.1200.10">
    <property type="match status" value="1"/>
</dbReference>
<dbReference type="STRING" id="675120.N1PYG1"/>
<evidence type="ECO:0000313" key="2">
    <source>
        <dbReference type="Proteomes" id="UP000016933"/>
    </source>
</evidence>
<reference evidence="1 2" key="2">
    <citation type="journal article" date="2012" name="PLoS Pathog.">
        <title>Diverse lifestyles and strategies of plant pathogenesis encoded in the genomes of eighteen Dothideomycetes fungi.</title>
        <authorList>
            <person name="Ohm R.A."/>
            <person name="Feau N."/>
            <person name="Henrissat B."/>
            <person name="Schoch C.L."/>
            <person name="Horwitz B.A."/>
            <person name="Barry K.W."/>
            <person name="Condon B.J."/>
            <person name="Copeland A.C."/>
            <person name="Dhillon B."/>
            <person name="Glaser F."/>
            <person name="Hesse C.N."/>
            <person name="Kosti I."/>
            <person name="LaButti K."/>
            <person name="Lindquist E.A."/>
            <person name="Lucas S."/>
            <person name="Salamov A.A."/>
            <person name="Bradshaw R.E."/>
            <person name="Ciuffetti L."/>
            <person name="Hamelin R.C."/>
            <person name="Kema G.H.J."/>
            <person name="Lawrence C."/>
            <person name="Scott J.A."/>
            <person name="Spatafora J.W."/>
            <person name="Turgeon B.G."/>
            <person name="de Wit P.J.G.M."/>
            <person name="Zhong S."/>
            <person name="Goodwin S.B."/>
            <person name="Grigoriev I.V."/>
        </authorList>
    </citation>
    <scope>NUCLEOTIDE SEQUENCE [LARGE SCALE GENOMIC DNA]</scope>
    <source>
        <strain evidence="2">NZE10 / CBS 128990</strain>
    </source>
</reference>
<proteinExistence type="predicted"/>
<accession>N1PYG1</accession>
<evidence type="ECO:0008006" key="3">
    <source>
        <dbReference type="Google" id="ProtNLM"/>
    </source>
</evidence>
<dbReference type="InterPro" id="IPR052961">
    <property type="entry name" value="Oxido-Kinase-like_Enzymes"/>
</dbReference>
<dbReference type="EMBL" id="KB446536">
    <property type="protein sequence ID" value="EME47264.1"/>
    <property type="molecule type" value="Genomic_DNA"/>
</dbReference>
<dbReference type="InterPro" id="IPR004119">
    <property type="entry name" value="EcKL"/>
</dbReference>
<dbReference type="HOGENOM" id="CLU_049945_0_0_1"/>
<name>N1PYG1_DOTSN</name>
<dbReference type="Proteomes" id="UP000016933">
    <property type="component" value="Unassembled WGS sequence"/>
</dbReference>
<keyword evidence="2" id="KW-1185">Reference proteome</keyword>
<protein>
    <recommendedName>
        <fullName evidence="3">Aminoglycoside phosphotransferase domain-containing protein</fullName>
    </recommendedName>
</protein>
<reference evidence="2" key="1">
    <citation type="journal article" date="2012" name="PLoS Genet.">
        <title>The genomes of the fungal plant pathogens Cladosporium fulvum and Dothistroma septosporum reveal adaptation to different hosts and lifestyles but also signatures of common ancestry.</title>
        <authorList>
            <person name="de Wit P.J.G.M."/>
            <person name="van der Burgt A."/>
            <person name="Oekmen B."/>
            <person name="Stergiopoulos I."/>
            <person name="Abd-Elsalam K.A."/>
            <person name="Aerts A.L."/>
            <person name="Bahkali A.H."/>
            <person name="Beenen H.G."/>
            <person name="Chettri P."/>
            <person name="Cox M.P."/>
            <person name="Datema E."/>
            <person name="de Vries R.P."/>
            <person name="Dhillon B."/>
            <person name="Ganley A.R."/>
            <person name="Griffiths S.A."/>
            <person name="Guo Y."/>
            <person name="Hamelin R.C."/>
            <person name="Henrissat B."/>
            <person name="Kabir M.S."/>
            <person name="Jashni M.K."/>
            <person name="Kema G."/>
            <person name="Klaubauf S."/>
            <person name="Lapidus A."/>
            <person name="Levasseur A."/>
            <person name="Lindquist E."/>
            <person name="Mehrabi R."/>
            <person name="Ohm R.A."/>
            <person name="Owen T.J."/>
            <person name="Salamov A."/>
            <person name="Schwelm A."/>
            <person name="Schijlen E."/>
            <person name="Sun H."/>
            <person name="van den Burg H.A."/>
            <person name="van Ham R.C.H.J."/>
            <person name="Zhang S."/>
            <person name="Goodwin S.B."/>
            <person name="Grigoriev I.V."/>
            <person name="Collemare J."/>
            <person name="Bradshaw R.E."/>
        </authorList>
    </citation>
    <scope>NUCLEOTIDE SEQUENCE [LARGE SCALE GENOMIC DNA]</scope>
    <source>
        <strain evidence="2">NZE10 / CBS 128990</strain>
    </source>
</reference>